<feature type="compositionally biased region" description="Pro residues" evidence="9">
    <location>
        <begin position="801"/>
        <end position="821"/>
    </location>
</feature>
<reference evidence="11" key="1">
    <citation type="submission" date="2023-10" db="EMBL/GenBank/DDBJ databases">
        <authorList>
            <person name="Hackl T."/>
        </authorList>
    </citation>
    <scope>NUCLEOTIDE SEQUENCE</scope>
</reference>
<evidence type="ECO:0000313" key="12">
    <source>
        <dbReference type="Proteomes" id="UP001295740"/>
    </source>
</evidence>
<dbReference type="CDD" id="cd16100">
    <property type="entry name" value="ARID"/>
    <property type="match status" value="1"/>
</dbReference>
<feature type="compositionally biased region" description="Basic and acidic residues" evidence="9">
    <location>
        <begin position="323"/>
        <end position="345"/>
    </location>
</feature>
<dbReference type="SUPFAM" id="SSF46774">
    <property type="entry name" value="ARID-like"/>
    <property type="match status" value="1"/>
</dbReference>
<keyword evidence="12" id="KW-1185">Reference proteome</keyword>
<dbReference type="PROSITE" id="PS51011">
    <property type="entry name" value="ARID"/>
    <property type="match status" value="1"/>
</dbReference>
<feature type="compositionally biased region" description="Polar residues" evidence="9">
    <location>
        <begin position="706"/>
        <end position="718"/>
    </location>
</feature>
<dbReference type="GO" id="GO:0042162">
    <property type="term" value="F:telomeric DNA binding"/>
    <property type="evidence" value="ECO:0007669"/>
    <property type="project" value="TreeGrafter"/>
</dbReference>
<feature type="compositionally biased region" description="Polar residues" evidence="9">
    <location>
        <begin position="565"/>
        <end position="576"/>
    </location>
</feature>
<dbReference type="Pfam" id="PF01388">
    <property type="entry name" value="ARID"/>
    <property type="match status" value="1"/>
</dbReference>
<dbReference type="InterPro" id="IPR036431">
    <property type="entry name" value="ARID_dom_sf"/>
</dbReference>
<feature type="compositionally biased region" description="Low complexity" evidence="9">
    <location>
        <begin position="348"/>
        <end position="365"/>
    </location>
</feature>
<dbReference type="InterPro" id="IPR021661">
    <property type="entry name" value="Rap1_C"/>
</dbReference>
<dbReference type="InterPro" id="IPR001606">
    <property type="entry name" value="ARID_dom"/>
</dbReference>
<evidence type="ECO:0000256" key="2">
    <source>
        <dbReference type="ARBA" id="ARBA00022454"/>
    </source>
</evidence>
<keyword evidence="4" id="KW-0805">Transcription regulation</keyword>
<dbReference type="CDD" id="cd11655">
    <property type="entry name" value="rap1_myb-like"/>
    <property type="match status" value="2"/>
</dbReference>
<dbReference type="InterPro" id="IPR039595">
    <property type="entry name" value="TE2IP/Rap1"/>
</dbReference>
<dbReference type="InterPro" id="IPR038104">
    <property type="entry name" value="Rap1_C_sf"/>
</dbReference>
<dbReference type="Pfam" id="PF11626">
    <property type="entry name" value="Rap1_C"/>
    <property type="match status" value="1"/>
</dbReference>
<dbReference type="Gene3D" id="1.10.150.60">
    <property type="entry name" value="ARID DNA-binding domain"/>
    <property type="match status" value="1"/>
</dbReference>
<feature type="compositionally biased region" description="Basic and acidic residues" evidence="9">
    <location>
        <begin position="391"/>
        <end position="411"/>
    </location>
</feature>
<evidence type="ECO:0000256" key="7">
    <source>
        <dbReference type="ARBA" id="ARBA00023242"/>
    </source>
</evidence>
<dbReference type="InterPro" id="IPR015010">
    <property type="entry name" value="TERF2IP_Myb"/>
</dbReference>
<keyword evidence="2 8" id="KW-0158">Chromosome</keyword>
<dbReference type="Pfam" id="PF16589">
    <property type="entry name" value="BRCT_2"/>
    <property type="match status" value="1"/>
</dbReference>
<keyword evidence="6" id="KW-0804">Transcription</keyword>
<comment type="function">
    <text evidence="8">Involved in the regulation of telomere length, clustering and has a specific role in telomere position effect (TPE).</text>
</comment>
<comment type="caution">
    <text evidence="11">The sequence shown here is derived from an EMBL/GenBank/DDBJ whole genome shotgun (WGS) entry which is preliminary data.</text>
</comment>
<gene>
    <name evidence="11" type="ORF">KHLLAP_LOCUS6042</name>
</gene>
<sequence length="932" mass="104424">MSGDIVSEGVVAQNGGGGTLFKDLKFWVGYKVPHRTTCIQNIEANGGKVVPLEKNADYLISNPTKKFAPPGSYSFQLIKDALEEGSLARKDDYLCTSPAAPPGASSAARSASATAKGPKMTRNKFTPEDDKILTQYVIQKEREGVSTAGLAIYQDFEAQHPHHTHQSWRDRWVKRLKFLPRPASADGEPSPARPTQPGQPTSLPPSPPAWQLPAAPARPSSTQSPGSARTRAGYTQEEDNVLIAHVRECIRQRKPISGNKVYIDLAGDFPHHSWQSWRDRWLKHVCPAHKSQVEQWKDQAQNGLLLSDYVSPSKPTIKQPKPNIDKERASQTRKPEKLAEVDRPQQDATPVPRPVTATPHPRAATNPDRNETQSEMPDPHQPPQSSAEENLEPRDEPEPEPETDHVGRDNGHAPTSHSSPAIPESETSYASQTWYSNENQFYRDYRLYLENADVHVTPWPSIRGRVVELWDLWRAVQSTKMLPEERDWQQIAENLGFNWIEWETVPDELRQCYQDNLAGFENTLLDFEDTDNEEEGQDDDDAPAATEEPLPSSPPIPSLKRSFGAANNFSDHSYPQSPHKRRRLDRNGEVPSTPDEKNGTSPLRPYSDLETTPTAKRSTVALYPDLETTPTANRSFVATGSMSHFREPHQPNAGVQDDDDETRDELQELPAMPRTRKRIVEPETQDFGFDPETQRFAFDEAEEESQMNITPSQQLQQESDARSSEIPDDFEPPHTGTKSQRVARNPFLRDESGEESEGVVRPRNSGPPSASLKAAQPIRRSLPKTWVRKASQTKALSKTPAPQPKPQASPQRSPEPGPSRAPTPIKDKADEIIDRFLSLGYPNDIVVRALKATTWHIGNAGHVMEILKRGEGLPQRTSGVWTQRDDESLLLVDSKNPPKAVKEEKKRAKELKRLQAKHGPEMMAKRRLYLTG</sequence>
<proteinExistence type="inferred from homology"/>
<evidence type="ECO:0000256" key="8">
    <source>
        <dbReference type="RuleBase" id="RU367107"/>
    </source>
</evidence>
<dbReference type="EMBL" id="CAUWAG010000007">
    <property type="protein sequence ID" value="CAJ2505574.1"/>
    <property type="molecule type" value="Genomic_DNA"/>
</dbReference>
<feature type="compositionally biased region" description="Polar residues" evidence="9">
    <location>
        <begin position="628"/>
        <end position="642"/>
    </location>
</feature>
<evidence type="ECO:0000256" key="1">
    <source>
        <dbReference type="ARBA" id="ARBA00010467"/>
    </source>
</evidence>
<evidence type="ECO:0000256" key="6">
    <source>
        <dbReference type="ARBA" id="ARBA00023163"/>
    </source>
</evidence>
<dbReference type="SUPFAM" id="SSF46689">
    <property type="entry name" value="Homeodomain-like"/>
    <property type="match status" value="2"/>
</dbReference>
<evidence type="ECO:0000313" key="11">
    <source>
        <dbReference type="EMBL" id="CAJ2505574.1"/>
    </source>
</evidence>
<feature type="compositionally biased region" description="Low complexity" evidence="9">
    <location>
        <begin position="102"/>
        <end position="115"/>
    </location>
</feature>
<keyword evidence="7 8" id="KW-0539">Nucleus</keyword>
<dbReference type="GO" id="GO:0031848">
    <property type="term" value="P:protection from non-homologous end joining at telomere"/>
    <property type="evidence" value="ECO:0007669"/>
    <property type="project" value="TreeGrafter"/>
</dbReference>
<dbReference type="AlphaFoldDB" id="A0AAI8VJN8"/>
<protein>
    <recommendedName>
        <fullName evidence="8">DNA-binding protein RAP1</fullName>
    </recommendedName>
</protein>
<dbReference type="GO" id="GO:0070187">
    <property type="term" value="C:shelterin complex"/>
    <property type="evidence" value="ECO:0007669"/>
    <property type="project" value="TreeGrafter"/>
</dbReference>
<organism evidence="11 12">
    <name type="scientific">Anthostomella pinea</name>
    <dbReference type="NCBI Taxonomy" id="933095"/>
    <lineage>
        <taxon>Eukaryota</taxon>
        <taxon>Fungi</taxon>
        <taxon>Dikarya</taxon>
        <taxon>Ascomycota</taxon>
        <taxon>Pezizomycotina</taxon>
        <taxon>Sordariomycetes</taxon>
        <taxon>Xylariomycetidae</taxon>
        <taxon>Xylariales</taxon>
        <taxon>Xylariaceae</taxon>
        <taxon>Anthostomella</taxon>
    </lineage>
</organism>
<dbReference type="Pfam" id="PF08914">
    <property type="entry name" value="Myb_Rap1"/>
    <property type="match status" value="2"/>
</dbReference>
<feature type="region of interest" description="Disordered" evidence="9">
    <location>
        <begin position="308"/>
        <end position="425"/>
    </location>
</feature>
<dbReference type="InterPro" id="IPR001357">
    <property type="entry name" value="BRCT_dom"/>
</dbReference>
<dbReference type="Gene3D" id="1.10.10.2170">
    <property type="match status" value="1"/>
</dbReference>
<comment type="subunit">
    <text evidence="8">Homodimer.</text>
</comment>
<evidence type="ECO:0000256" key="9">
    <source>
        <dbReference type="SAM" id="MobiDB-lite"/>
    </source>
</evidence>
<dbReference type="Gene3D" id="1.10.10.60">
    <property type="entry name" value="Homeodomain-like"/>
    <property type="match status" value="2"/>
</dbReference>
<evidence type="ECO:0000256" key="3">
    <source>
        <dbReference type="ARBA" id="ARBA00022895"/>
    </source>
</evidence>
<comment type="similarity">
    <text evidence="1 8">Belongs to the RAP1 family.</text>
</comment>
<evidence type="ECO:0000259" key="10">
    <source>
        <dbReference type="PROSITE" id="PS51011"/>
    </source>
</evidence>
<feature type="region of interest" description="Disordered" evidence="9">
    <location>
        <begin position="98"/>
        <end position="127"/>
    </location>
</feature>
<feature type="region of interest" description="Disordered" evidence="9">
    <location>
        <begin position="181"/>
        <end position="235"/>
    </location>
</feature>
<accession>A0AAI8VJN8</accession>
<dbReference type="InterPro" id="IPR009057">
    <property type="entry name" value="Homeodomain-like_sf"/>
</dbReference>
<feature type="domain" description="ARID" evidence="10">
    <location>
        <begin position="435"/>
        <end position="525"/>
    </location>
</feature>
<dbReference type="GO" id="GO:0010833">
    <property type="term" value="P:telomere maintenance via telomere lengthening"/>
    <property type="evidence" value="ECO:0007669"/>
    <property type="project" value="UniProtKB-UniRule"/>
</dbReference>
<dbReference type="PANTHER" id="PTHR16466:SF6">
    <property type="entry name" value="TELOMERIC REPEAT-BINDING FACTOR 2-INTERACTING PROTEIN 1"/>
    <property type="match status" value="1"/>
</dbReference>
<evidence type="ECO:0000256" key="5">
    <source>
        <dbReference type="ARBA" id="ARBA00023159"/>
    </source>
</evidence>
<comment type="subcellular location">
    <subcellularLocation>
        <location evidence="8">Nucleus</location>
    </subcellularLocation>
    <subcellularLocation>
        <location evidence="8">Chromosome</location>
        <location evidence="8">Telomere</location>
    </subcellularLocation>
</comment>
<name>A0AAI8VJN8_9PEZI</name>
<dbReference type="SMART" id="SM01014">
    <property type="entry name" value="ARID"/>
    <property type="match status" value="1"/>
</dbReference>
<feature type="region of interest" description="Disordered" evidence="9">
    <location>
        <begin position="531"/>
        <end position="825"/>
    </location>
</feature>
<feature type="compositionally biased region" description="Polar residues" evidence="9">
    <location>
        <begin position="413"/>
        <end position="425"/>
    </location>
</feature>
<dbReference type="PANTHER" id="PTHR16466">
    <property type="entry name" value="TELOMERE REPEAT-BINDING FACTOR 2-INTERACTING PROTEIN 1"/>
    <property type="match status" value="1"/>
</dbReference>
<feature type="compositionally biased region" description="Acidic residues" evidence="9">
    <location>
        <begin position="531"/>
        <end position="542"/>
    </location>
</feature>
<dbReference type="Proteomes" id="UP001295740">
    <property type="component" value="Unassembled WGS sequence"/>
</dbReference>
<keyword evidence="3 8" id="KW-0779">Telomere</keyword>
<keyword evidence="5" id="KW-0010">Activator</keyword>
<evidence type="ECO:0000256" key="4">
    <source>
        <dbReference type="ARBA" id="ARBA00023015"/>
    </source>
</evidence>